<dbReference type="SUPFAM" id="SSF53448">
    <property type="entry name" value="Nucleotide-diphospho-sugar transferases"/>
    <property type="match status" value="1"/>
</dbReference>
<dbReference type="EC" id="2.4.1.-" evidence="2"/>
<keyword evidence="2" id="KW-0808">Transferase</keyword>
<dbReference type="InterPro" id="IPR050834">
    <property type="entry name" value="Glycosyltransf_2"/>
</dbReference>
<name>A0A7W9WP43_CASDE</name>
<keyword evidence="2" id="KW-0328">Glycosyltransferase</keyword>
<dbReference type="Pfam" id="PF00535">
    <property type="entry name" value="Glycos_transf_2"/>
    <property type="match status" value="1"/>
</dbReference>
<sequence>MTQTDDVSAPPATRVIVPTYNGGSTWNRCAEALARAVAGRPHLSVLVVDSSSHDGTAETARRHGFDVITIDPADFNHGGTRNLAAGAAQAEFLVFLTQDAIVQGPESITELLAAFRDPKVAAAYGRQLPHPDANPVAAHARYANYGTAGHVCGLDDIPRCGLKAAFLSNSFAAYRTAAFRQLGGFPDQTILGEDMYFAARAILEGFLIAYVPSACVWHSHNYSVAEEFRRYFDIGVFQSEESWIGERYGGAGGEGLKFLKSEFSHLARHAPLWLPRAWLGDLAKILGYRLGKQHRRLPPGLLRACSMHRRYWEEGAAPRPR</sequence>
<organism evidence="2 3">
    <name type="scientific">Castellaniella defragrans</name>
    <name type="common">Alcaligenes defragrans</name>
    <dbReference type="NCBI Taxonomy" id="75697"/>
    <lineage>
        <taxon>Bacteria</taxon>
        <taxon>Pseudomonadati</taxon>
        <taxon>Pseudomonadota</taxon>
        <taxon>Betaproteobacteria</taxon>
        <taxon>Burkholderiales</taxon>
        <taxon>Alcaligenaceae</taxon>
        <taxon>Castellaniella</taxon>
    </lineage>
</organism>
<evidence type="ECO:0000259" key="1">
    <source>
        <dbReference type="Pfam" id="PF00535"/>
    </source>
</evidence>
<accession>A0A7W9WP43</accession>
<evidence type="ECO:0000313" key="3">
    <source>
        <dbReference type="Proteomes" id="UP000541136"/>
    </source>
</evidence>
<dbReference type="PANTHER" id="PTHR43685">
    <property type="entry name" value="GLYCOSYLTRANSFERASE"/>
    <property type="match status" value="1"/>
</dbReference>
<dbReference type="InterPro" id="IPR001173">
    <property type="entry name" value="Glyco_trans_2-like"/>
</dbReference>
<dbReference type="RefSeq" id="WP_151024516.1">
    <property type="nucleotide sequence ID" value="NZ_JACHIB010000011.1"/>
</dbReference>
<dbReference type="Proteomes" id="UP000541136">
    <property type="component" value="Unassembled WGS sequence"/>
</dbReference>
<dbReference type="Gene3D" id="3.90.550.10">
    <property type="entry name" value="Spore Coat Polysaccharide Biosynthesis Protein SpsA, Chain A"/>
    <property type="match status" value="1"/>
</dbReference>
<gene>
    <name evidence="2" type="ORF">HNR28_002124</name>
</gene>
<evidence type="ECO:0000313" key="2">
    <source>
        <dbReference type="EMBL" id="MBB6084079.1"/>
    </source>
</evidence>
<comment type="caution">
    <text evidence="2">The sequence shown here is derived from an EMBL/GenBank/DDBJ whole genome shotgun (WGS) entry which is preliminary data.</text>
</comment>
<protein>
    <submittedName>
        <fullName evidence="2">Rhamnosyltransferase</fullName>
        <ecNumber evidence="2">2.4.1.-</ecNumber>
    </submittedName>
</protein>
<dbReference type="InterPro" id="IPR029044">
    <property type="entry name" value="Nucleotide-diphossugar_trans"/>
</dbReference>
<dbReference type="EMBL" id="JACHIB010000011">
    <property type="protein sequence ID" value="MBB6084079.1"/>
    <property type="molecule type" value="Genomic_DNA"/>
</dbReference>
<dbReference type="GO" id="GO:0044010">
    <property type="term" value="P:single-species biofilm formation"/>
    <property type="evidence" value="ECO:0007669"/>
    <property type="project" value="TreeGrafter"/>
</dbReference>
<dbReference type="GO" id="GO:0016757">
    <property type="term" value="F:glycosyltransferase activity"/>
    <property type="evidence" value="ECO:0007669"/>
    <property type="project" value="UniProtKB-KW"/>
</dbReference>
<dbReference type="PANTHER" id="PTHR43685:SF13">
    <property type="entry name" value="O ANTIGEN BIOSYNTHESIS RHAMNOSYLTRANSFERASE RFBN"/>
    <property type="match status" value="1"/>
</dbReference>
<feature type="domain" description="Glycosyltransferase 2-like" evidence="1">
    <location>
        <begin position="15"/>
        <end position="182"/>
    </location>
</feature>
<proteinExistence type="predicted"/>
<dbReference type="AlphaFoldDB" id="A0A7W9WP43"/>
<reference evidence="2 3" key="1">
    <citation type="submission" date="2020-08" db="EMBL/GenBank/DDBJ databases">
        <title>Genomic Encyclopedia of Type Strains, Phase IV (KMG-IV): sequencing the most valuable type-strain genomes for metagenomic binning, comparative biology and taxonomic classification.</title>
        <authorList>
            <person name="Goeker M."/>
        </authorList>
    </citation>
    <scope>NUCLEOTIDE SEQUENCE [LARGE SCALE GENOMIC DNA]</scope>
    <source>
        <strain evidence="2 3">DSM 12141</strain>
    </source>
</reference>